<keyword evidence="1" id="KW-0812">Transmembrane</keyword>
<protein>
    <submittedName>
        <fullName evidence="2">Uncharacterized protein</fullName>
    </submittedName>
</protein>
<organism evidence="2 3">
    <name type="scientific">Symbiodinium natans</name>
    <dbReference type="NCBI Taxonomy" id="878477"/>
    <lineage>
        <taxon>Eukaryota</taxon>
        <taxon>Sar</taxon>
        <taxon>Alveolata</taxon>
        <taxon>Dinophyceae</taxon>
        <taxon>Suessiales</taxon>
        <taxon>Symbiodiniaceae</taxon>
        <taxon>Symbiodinium</taxon>
    </lineage>
</organism>
<gene>
    <name evidence="2" type="ORF">SNAT2548_LOCUS22774</name>
</gene>
<dbReference type="Proteomes" id="UP000604046">
    <property type="component" value="Unassembled WGS sequence"/>
</dbReference>
<sequence>MPAWHPRADKVTGLWFNLVIGLRNISTNILVLKSEDFSNAINATLKRLGSFAGVSPDGFPSATVLGRTNSQHSVDGRGQDTFQRGFWAVAGVYEISRRRPMLCETRLLIYSKTNDVCGVLSSSFGVHYGECLGDDPVKCTNEPGNKYLKGQGPTKMITTTIAPITTTIGPSTLMLLMAETRASSLDVMAIPIFIAGMSCGLGVGRLRGR</sequence>
<feature type="transmembrane region" description="Helical" evidence="1">
    <location>
        <begin position="188"/>
        <end position="206"/>
    </location>
</feature>
<comment type="caution">
    <text evidence="2">The sequence shown here is derived from an EMBL/GenBank/DDBJ whole genome shotgun (WGS) entry which is preliminary data.</text>
</comment>
<name>A0A812R337_9DINO</name>
<keyword evidence="1" id="KW-1133">Transmembrane helix</keyword>
<evidence type="ECO:0000256" key="1">
    <source>
        <dbReference type="SAM" id="Phobius"/>
    </source>
</evidence>
<evidence type="ECO:0000313" key="3">
    <source>
        <dbReference type="Proteomes" id="UP000604046"/>
    </source>
</evidence>
<dbReference type="EMBL" id="CAJNDS010002299">
    <property type="protein sequence ID" value="CAE7418806.1"/>
    <property type="molecule type" value="Genomic_DNA"/>
</dbReference>
<keyword evidence="1" id="KW-0472">Membrane</keyword>
<proteinExistence type="predicted"/>
<dbReference type="AlphaFoldDB" id="A0A812R337"/>
<dbReference type="OrthoDB" id="10298640at2759"/>
<reference evidence="2" key="1">
    <citation type="submission" date="2021-02" db="EMBL/GenBank/DDBJ databases">
        <authorList>
            <person name="Dougan E. K."/>
            <person name="Rhodes N."/>
            <person name="Thang M."/>
            <person name="Chan C."/>
        </authorList>
    </citation>
    <scope>NUCLEOTIDE SEQUENCE</scope>
</reference>
<feature type="transmembrane region" description="Helical" evidence="1">
    <location>
        <begin position="156"/>
        <end position="176"/>
    </location>
</feature>
<keyword evidence="3" id="KW-1185">Reference proteome</keyword>
<accession>A0A812R337</accession>
<evidence type="ECO:0000313" key="2">
    <source>
        <dbReference type="EMBL" id="CAE7418806.1"/>
    </source>
</evidence>